<gene>
    <name evidence="3" type="ORF">DFR44_10536</name>
</gene>
<dbReference type="EMBL" id="SNZE01000005">
    <property type="protein sequence ID" value="TDR32153.1"/>
    <property type="molecule type" value="Genomic_DNA"/>
</dbReference>
<feature type="compositionally biased region" description="Polar residues" evidence="1">
    <location>
        <begin position="110"/>
        <end position="120"/>
    </location>
</feature>
<sequence>MRSDLTNHIYGVGSIFLGVVSLVVSFQSGTPFATVLLFASGWIVAAINTMILFKLINHSRNDGETIGRLATEKFEVEQKLLAENQRLIAISETLSTLVMGQKPAPRKSKSTTILENTQEV</sequence>
<keyword evidence="4" id="KW-1185">Reference proteome</keyword>
<feature type="transmembrane region" description="Helical" evidence="2">
    <location>
        <begin position="7"/>
        <end position="26"/>
    </location>
</feature>
<feature type="region of interest" description="Disordered" evidence="1">
    <location>
        <begin position="101"/>
        <end position="120"/>
    </location>
</feature>
<dbReference type="RefSeq" id="WP_133619311.1">
    <property type="nucleotide sequence ID" value="NZ_SNZE01000005.1"/>
</dbReference>
<accession>A0A4R6Y9K0</accession>
<organism evidence="3 4">
    <name type="scientific">Hydromonas duriensis</name>
    <dbReference type="NCBI Taxonomy" id="1527608"/>
    <lineage>
        <taxon>Bacteria</taxon>
        <taxon>Pseudomonadati</taxon>
        <taxon>Pseudomonadota</taxon>
        <taxon>Betaproteobacteria</taxon>
        <taxon>Burkholderiales</taxon>
        <taxon>Burkholderiaceae</taxon>
        <taxon>Hydromonas</taxon>
    </lineage>
</organism>
<keyword evidence="2" id="KW-0472">Membrane</keyword>
<reference evidence="3 4" key="1">
    <citation type="submission" date="2019-03" db="EMBL/GenBank/DDBJ databases">
        <title>Genomic Encyclopedia of Type Strains, Phase IV (KMG-IV): sequencing the most valuable type-strain genomes for metagenomic binning, comparative biology and taxonomic classification.</title>
        <authorList>
            <person name="Goeker M."/>
        </authorList>
    </citation>
    <scope>NUCLEOTIDE SEQUENCE [LARGE SCALE GENOMIC DNA]</scope>
    <source>
        <strain evidence="3 4">DSM 102852</strain>
    </source>
</reference>
<dbReference type="AlphaFoldDB" id="A0A4R6Y9K0"/>
<dbReference type="Proteomes" id="UP000294480">
    <property type="component" value="Unassembled WGS sequence"/>
</dbReference>
<keyword evidence="2" id="KW-1133">Transmembrane helix</keyword>
<evidence type="ECO:0000313" key="4">
    <source>
        <dbReference type="Proteomes" id="UP000294480"/>
    </source>
</evidence>
<protein>
    <submittedName>
        <fullName evidence="3">Uncharacterized protein</fullName>
    </submittedName>
</protein>
<keyword evidence="2" id="KW-0812">Transmembrane</keyword>
<comment type="caution">
    <text evidence="3">The sequence shown here is derived from an EMBL/GenBank/DDBJ whole genome shotgun (WGS) entry which is preliminary data.</text>
</comment>
<evidence type="ECO:0000256" key="1">
    <source>
        <dbReference type="SAM" id="MobiDB-lite"/>
    </source>
</evidence>
<evidence type="ECO:0000313" key="3">
    <source>
        <dbReference type="EMBL" id="TDR32153.1"/>
    </source>
</evidence>
<evidence type="ECO:0000256" key="2">
    <source>
        <dbReference type="SAM" id="Phobius"/>
    </source>
</evidence>
<name>A0A4R6Y9K0_9BURK</name>
<feature type="transmembrane region" description="Helical" evidence="2">
    <location>
        <begin position="32"/>
        <end position="53"/>
    </location>
</feature>
<proteinExistence type="predicted"/>